<comment type="similarity">
    <text evidence="2 14 15">Belongs to the TonB-dependent receptor family.</text>
</comment>
<dbReference type="NCBIfam" id="TIGR01783">
    <property type="entry name" value="TonB-siderophor"/>
    <property type="match status" value="1"/>
</dbReference>
<dbReference type="CDD" id="cd01347">
    <property type="entry name" value="ligand_gated_channel"/>
    <property type="match status" value="1"/>
</dbReference>
<evidence type="ECO:0000259" key="17">
    <source>
        <dbReference type="Pfam" id="PF00593"/>
    </source>
</evidence>
<protein>
    <submittedName>
        <fullName evidence="19">TonB-dependent siderophore receptor</fullName>
    </submittedName>
</protein>
<evidence type="ECO:0000256" key="16">
    <source>
        <dbReference type="SAM" id="SignalP"/>
    </source>
</evidence>
<evidence type="ECO:0000256" key="6">
    <source>
        <dbReference type="ARBA" id="ARBA00022692"/>
    </source>
</evidence>
<evidence type="ECO:0000259" key="18">
    <source>
        <dbReference type="Pfam" id="PF07715"/>
    </source>
</evidence>
<name>A0A969W865_9GAMM</name>
<feature type="domain" description="TonB-dependent receptor plug" evidence="18">
    <location>
        <begin position="69"/>
        <end position="170"/>
    </location>
</feature>
<dbReference type="PANTHER" id="PTHR32552">
    <property type="entry name" value="FERRICHROME IRON RECEPTOR-RELATED"/>
    <property type="match status" value="1"/>
</dbReference>
<dbReference type="GO" id="GO:0015891">
    <property type="term" value="P:siderophore transport"/>
    <property type="evidence" value="ECO:0007669"/>
    <property type="project" value="InterPro"/>
</dbReference>
<feature type="signal peptide" evidence="16">
    <location>
        <begin position="1"/>
        <end position="23"/>
    </location>
</feature>
<gene>
    <name evidence="19" type="ORF">G7Y82_00280</name>
</gene>
<keyword evidence="4 14" id="KW-1134">Transmembrane beta strand</keyword>
<dbReference type="InterPro" id="IPR010105">
    <property type="entry name" value="TonB_sidphr_rcpt"/>
</dbReference>
<evidence type="ECO:0000256" key="11">
    <source>
        <dbReference type="ARBA" id="ARBA00023136"/>
    </source>
</evidence>
<evidence type="ECO:0000256" key="14">
    <source>
        <dbReference type="PROSITE-ProRule" id="PRU01360"/>
    </source>
</evidence>
<dbReference type="FunFam" id="2.170.130.10:FF:000010">
    <property type="entry name" value="Ferripyoverdine receptor"/>
    <property type="match status" value="1"/>
</dbReference>
<evidence type="ECO:0000256" key="4">
    <source>
        <dbReference type="ARBA" id="ARBA00022452"/>
    </source>
</evidence>
<dbReference type="InterPro" id="IPR000531">
    <property type="entry name" value="Beta-barrel_TonB"/>
</dbReference>
<comment type="caution">
    <text evidence="19">The sequence shown here is derived from an EMBL/GenBank/DDBJ whole genome shotgun (WGS) entry which is preliminary data.</text>
</comment>
<keyword evidence="20" id="KW-1185">Reference proteome</keyword>
<keyword evidence="6 14" id="KW-0812">Transmembrane</keyword>
<evidence type="ECO:0000313" key="20">
    <source>
        <dbReference type="Proteomes" id="UP000653472"/>
    </source>
</evidence>
<dbReference type="InterPro" id="IPR039426">
    <property type="entry name" value="TonB-dep_rcpt-like"/>
</dbReference>
<feature type="domain" description="TonB-dependent receptor-like beta-barrel" evidence="17">
    <location>
        <begin position="250"/>
        <end position="700"/>
    </location>
</feature>
<accession>A0A969W865</accession>
<dbReference type="InterPro" id="IPR036942">
    <property type="entry name" value="Beta-barrel_TonB_sf"/>
</dbReference>
<dbReference type="Proteomes" id="UP000653472">
    <property type="component" value="Unassembled WGS sequence"/>
</dbReference>
<evidence type="ECO:0000256" key="9">
    <source>
        <dbReference type="ARBA" id="ARBA00023065"/>
    </source>
</evidence>
<evidence type="ECO:0000313" key="19">
    <source>
        <dbReference type="EMBL" id="NKF20731.1"/>
    </source>
</evidence>
<keyword evidence="9" id="KW-0406">Ion transport</keyword>
<dbReference type="GO" id="GO:0038023">
    <property type="term" value="F:signaling receptor activity"/>
    <property type="evidence" value="ECO:0007669"/>
    <property type="project" value="InterPro"/>
</dbReference>
<keyword evidence="3 14" id="KW-0813">Transport</keyword>
<dbReference type="Pfam" id="PF00593">
    <property type="entry name" value="TonB_dep_Rec_b-barrel"/>
    <property type="match status" value="1"/>
</dbReference>
<dbReference type="RefSeq" id="WP_168145998.1">
    <property type="nucleotide sequence ID" value="NZ_JAAVXB010000001.1"/>
</dbReference>
<dbReference type="InterPro" id="IPR037066">
    <property type="entry name" value="Plug_dom_sf"/>
</dbReference>
<keyword evidence="8" id="KW-0408">Iron</keyword>
<evidence type="ECO:0000256" key="10">
    <source>
        <dbReference type="ARBA" id="ARBA00023077"/>
    </source>
</evidence>
<evidence type="ECO:0000256" key="1">
    <source>
        <dbReference type="ARBA" id="ARBA00004571"/>
    </source>
</evidence>
<evidence type="ECO:0000256" key="12">
    <source>
        <dbReference type="ARBA" id="ARBA00023170"/>
    </source>
</evidence>
<evidence type="ECO:0000256" key="15">
    <source>
        <dbReference type="RuleBase" id="RU003357"/>
    </source>
</evidence>
<keyword evidence="13 14" id="KW-0998">Cell outer membrane</keyword>
<comment type="subcellular location">
    <subcellularLocation>
        <location evidence="1 14">Cell outer membrane</location>
        <topology evidence="1 14">Multi-pass membrane protein</topology>
    </subcellularLocation>
</comment>
<evidence type="ECO:0000256" key="5">
    <source>
        <dbReference type="ARBA" id="ARBA00022496"/>
    </source>
</evidence>
<organism evidence="19 20">
    <name type="scientific">Solimonas marina</name>
    <dbReference type="NCBI Taxonomy" id="2714601"/>
    <lineage>
        <taxon>Bacteria</taxon>
        <taxon>Pseudomonadati</taxon>
        <taxon>Pseudomonadota</taxon>
        <taxon>Gammaproteobacteria</taxon>
        <taxon>Nevskiales</taxon>
        <taxon>Nevskiaceae</taxon>
        <taxon>Solimonas</taxon>
    </lineage>
</organism>
<dbReference type="GO" id="GO:0015344">
    <property type="term" value="F:siderophore uptake transmembrane transporter activity"/>
    <property type="evidence" value="ECO:0007669"/>
    <property type="project" value="TreeGrafter"/>
</dbReference>
<dbReference type="GO" id="GO:0009279">
    <property type="term" value="C:cell outer membrane"/>
    <property type="evidence" value="ECO:0007669"/>
    <property type="project" value="UniProtKB-SubCell"/>
</dbReference>
<dbReference type="Pfam" id="PF07715">
    <property type="entry name" value="Plug"/>
    <property type="match status" value="1"/>
</dbReference>
<keyword evidence="10 15" id="KW-0798">TonB box</keyword>
<dbReference type="SUPFAM" id="SSF56935">
    <property type="entry name" value="Porins"/>
    <property type="match status" value="1"/>
</dbReference>
<dbReference type="Gene3D" id="2.170.130.10">
    <property type="entry name" value="TonB-dependent receptor, plug domain"/>
    <property type="match status" value="1"/>
</dbReference>
<evidence type="ECO:0000256" key="13">
    <source>
        <dbReference type="ARBA" id="ARBA00023237"/>
    </source>
</evidence>
<sequence length="730" mass="81433">MRIQIGAWGAAVLYGLFAIPAFAQQHSGDREDASGQTAAKDIDTVVVTTERRSYTVDGSDAATKLPLSLRETPQSITVITRQRLDDQNLQTVRDVLDNTPGVYSYQYDTERVLFTSRGFVVDNLMYDGVPATTNFNTDSIEDALDTALYERVEIVRGATGLTTGAGSPAASVNLVRKHADSRVPAAQLEFTEGSWNDSRIDADLSTPLTRDGHVRARLVGAYQYRESYQHLYHNEKQVMYGVIDADLGSRGRLSVGYDYQQNMPQGNTWGSFPLYFSDGSLANWPRSVTTSTKWAFWNREFQTAFAELRYRLGGDWTLRSTLSWRRYNEYNRLFYLYGFPDPQTGEIAIDADTGTGPYAYSDRAKSIQRAADLYASGSFRLFGRKHELVFGYNGSRLTNNSEEYEPGEMTQTVNLFDWDGSYPEPTFGAGTRAADITTTQNGFYLATRLHLLDTLKLVAGARYADWKIDSYYVYDDTPNNDYDYRKTIPYAGLIFDVGAHYSLFTSYTEIFKPQNSKNIDGQYLDPIDGRSYEVGIKGVHFGGRLNSQLTLFRTLQHNVAEAVYDDSGNALLLPDGSQVSQPVDGTVSRGFEFEIDGELRPGWHASLGWTRYVIEDADGNASRTFVPGTLVRAYTTWTPSGALRRLTVGGGVDWQSSSSTQVGSPDGGATLRQGDVTLLSLMARWQFTPQIALQINGSNLLDKKYYVLDEYDNTYYGAPINGSASLRISF</sequence>
<keyword evidence="12 19" id="KW-0675">Receptor</keyword>
<dbReference type="AlphaFoldDB" id="A0A969W865"/>
<dbReference type="PROSITE" id="PS52016">
    <property type="entry name" value="TONB_DEPENDENT_REC_3"/>
    <property type="match status" value="1"/>
</dbReference>
<dbReference type="InterPro" id="IPR012910">
    <property type="entry name" value="Plug_dom"/>
</dbReference>
<dbReference type="EMBL" id="JAAVXB010000001">
    <property type="protein sequence ID" value="NKF20731.1"/>
    <property type="molecule type" value="Genomic_DNA"/>
</dbReference>
<keyword evidence="11 14" id="KW-0472">Membrane</keyword>
<evidence type="ECO:0000256" key="2">
    <source>
        <dbReference type="ARBA" id="ARBA00009810"/>
    </source>
</evidence>
<keyword evidence="7 16" id="KW-0732">Signal</keyword>
<evidence type="ECO:0000256" key="8">
    <source>
        <dbReference type="ARBA" id="ARBA00023004"/>
    </source>
</evidence>
<dbReference type="Gene3D" id="2.40.170.20">
    <property type="entry name" value="TonB-dependent receptor, beta-barrel domain"/>
    <property type="match status" value="1"/>
</dbReference>
<dbReference type="PANTHER" id="PTHR32552:SF74">
    <property type="entry name" value="HYDROXAMATE SIDEROPHORE RECEPTOR FHUE"/>
    <property type="match status" value="1"/>
</dbReference>
<reference evidence="19" key="1">
    <citation type="submission" date="2020-03" db="EMBL/GenBank/DDBJ databases">
        <title>Solimonas marina sp. nov., isolated from deep seawater of the Pacific Ocean.</title>
        <authorList>
            <person name="Liu X."/>
            <person name="Lai Q."/>
            <person name="Sun F."/>
            <person name="Gai Y."/>
            <person name="Li G."/>
            <person name="Shao Z."/>
        </authorList>
    </citation>
    <scope>NUCLEOTIDE SEQUENCE</scope>
    <source>
        <strain evidence="19">C16B3</strain>
    </source>
</reference>
<proteinExistence type="inferred from homology"/>
<evidence type="ECO:0000256" key="7">
    <source>
        <dbReference type="ARBA" id="ARBA00022729"/>
    </source>
</evidence>
<keyword evidence="5" id="KW-0410">Iron transport</keyword>
<evidence type="ECO:0000256" key="3">
    <source>
        <dbReference type="ARBA" id="ARBA00022448"/>
    </source>
</evidence>
<feature type="chain" id="PRO_5037845433" evidence="16">
    <location>
        <begin position="24"/>
        <end position="730"/>
    </location>
</feature>